<dbReference type="GO" id="GO:0006506">
    <property type="term" value="P:GPI anchor biosynthetic process"/>
    <property type="evidence" value="ECO:0007669"/>
    <property type="project" value="UniProtKB-UniPathway"/>
</dbReference>
<dbReference type="PANTHER" id="PTHR48067">
    <property type="entry name" value="GPI-ANCHOR TRANSAMIDASE"/>
    <property type="match status" value="1"/>
</dbReference>
<reference evidence="9 10" key="1">
    <citation type="journal article" date="2019" name="Sci. Rep.">
        <title>Comparative genomics of chytrid fungi reveal insights into the obligate biotrophic and pathogenic lifestyle of Synchytrium endobioticum.</title>
        <authorList>
            <person name="van de Vossenberg B.T.L.H."/>
            <person name="Warris S."/>
            <person name="Nguyen H.D.T."/>
            <person name="van Gent-Pelzer M.P.E."/>
            <person name="Joly D.L."/>
            <person name="van de Geest H.C."/>
            <person name="Bonants P.J.M."/>
            <person name="Smith D.S."/>
            <person name="Levesque C.A."/>
            <person name="van der Lee T.A.J."/>
        </authorList>
    </citation>
    <scope>NUCLEOTIDE SEQUENCE [LARGE SCALE GENOMIC DNA]</scope>
    <source>
        <strain evidence="9 10">CBS 809.83</strain>
    </source>
</reference>
<evidence type="ECO:0000256" key="5">
    <source>
        <dbReference type="PIRSR" id="PIRSR019663-1"/>
    </source>
</evidence>
<feature type="active site" evidence="5">
    <location>
        <position position="200"/>
    </location>
</feature>
<dbReference type="PANTHER" id="PTHR48067:SF1">
    <property type="entry name" value="GPI-ANCHOR TRANSAMIDASE"/>
    <property type="match status" value="1"/>
</dbReference>
<evidence type="ECO:0008006" key="11">
    <source>
        <dbReference type="Google" id="ProtNLM"/>
    </source>
</evidence>
<organism evidence="9 10">
    <name type="scientific">Powellomyces hirtus</name>
    <dbReference type="NCBI Taxonomy" id="109895"/>
    <lineage>
        <taxon>Eukaryota</taxon>
        <taxon>Fungi</taxon>
        <taxon>Fungi incertae sedis</taxon>
        <taxon>Chytridiomycota</taxon>
        <taxon>Chytridiomycota incertae sedis</taxon>
        <taxon>Chytridiomycetes</taxon>
        <taxon>Spizellomycetales</taxon>
        <taxon>Powellomycetaceae</taxon>
        <taxon>Powellomyces</taxon>
    </lineage>
</organism>
<evidence type="ECO:0000313" key="10">
    <source>
        <dbReference type="Proteomes" id="UP000318582"/>
    </source>
</evidence>
<proteinExistence type="inferred from homology"/>
<dbReference type="Pfam" id="PF01650">
    <property type="entry name" value="Peptidase_C13"/>
    <property type="match status" value="1"/>
</dbReference>
<name>A0A507DVH8_9FUNG</name>
<feature type="chain" id="PRO_5028355096" description="GPI-anchor transamidase" evidence="8">
    <location>
        <begin position="27"/>
        <end position="453"/>
    </location>
</feature>
<keyword evidence="10" id="KW-1185">Reference proteome</keyword>
<evidence type="ECO:0000313" key="9">
    <source>
        <dbReference type="EMBL" id="TPX54958.1"/>
    </source>
</evidence>
<keyword evidence="4 8" id="KW-0732">Signal</keyword>
<keyword evidence="7" id="KW-0812">Transmembrane</keyword>
<evidence type="ECO:0000256" key="8">
    <source>
        <dbReference type="SAM" id="SignalP"/>
    </source>
</evidence>
<dbReference type="FunFam" id="3.40.50.1460:FF:000003">
    <property type="entry name" value="GPI-anchor transamidase"/>
    <property type="match status" value="1"/>
</dbReference>
<dbReference type="EMBL" id="QEAQ01000131">
    <property type="protein sequence ID" value="TPX54958.1"/>
    <property type="molecule type" value="Genomic_DNA"/>
</dbReference>
<keyword evidence="3" id="KW-0337">GPI-anchor biosynthesis</keyword>
<evidence type="ECO:0000256" key="6">
    <source>
        <dbReference type="SAM" id="MobiDB-lite"/>
    </source>
</evidence>
<dbReference type="GO" id="GO:0016255">
    <property type="term" value="P:attachment of GPI anchor to protein"/>
    <property type="evidence" value="ECO:0007669"/>
    <property type="project" value="InterPro"/>
</dbReference>
<protein>
    <recommendedName>
        <fullName evidence="11">GPI-anchor transamidase</fullName>
    </recommendedName>
</protein>
<sequence length="453" mass="49924">MPSLCRLSTRLILLFSAALFFHQLDSATCSSAHADNSHDPVLSPADFTNSNNVSLALWSPEPAVNDAAIEGFFSQSGHTNNWAVLVCTSRFWFNYRHIANTLSIYHTVKRLGIPDSNIILMLSDDVACNARNHFPATVYNNAGRFLDLYGRNIEVDYRGYEVTVENFIRLLTGRHDPAVPRSKRLLTDDRSNILVYMTGHGGDEFLKFQDAEEISSYDIADAFGQMHEKKRYHELFFMIDTCQAASMYKQIYSPNILAAASALTGQNSYSHHLDPEIGVAVIDRFTYYNLETLEKLKSGDESTLSQLFGSYNRYAIASTPGIRTDLYPRGTGAALVTDFFGGVQNVQLTDTGYRLSPSLSSSPASRRLQLSKSGKSSPHNDKQLEAPPPEHRGRSRKSTAPRVHKDGRPALGPFLGGIAVFVGLAWVGVGGLKGKKESVNSGNSNPTRATGSR</sequence>
<feature type="compositionally biased region" description="Polar residues" evidence="6">
    <location>
        <begin position="439"/>
        <end position="453"/>
    </location>
</feature>
<keyword evidence="7" id="KW-1133">Transmembrane helix</keyword>
<evidence type="ECO:0000256" key="1">
    <source>
        <dbReference type="ARBA" id="ARBA00004687"/>
    </source>
</evidence>
<feature type="region of interest" description="Disordered" evidence="6">
    <location>
        <begin position="433"/>
        <end position="453"/>
    </location>
</feature>
<dbReference type="UniPathway" id="UPA00196"/>
<evidence type="ECO:0000256" key="3">
    <source>
        <dbReference type="ARBA" id="ARBA00022502"/>
    </source>
</evidence>
<feature type="region of interest" description="Disordered" evidence="6">
    <location>
        <begin position="353"/>
        <end position="409"/>
    </location>
</feature>
<evidence type="ECO:0000256" key="7">
    <source>
        <dbReference type="SAM" id="Phobius"/>
    </source>
</evidence>
<dbReference type="AlphaFoldDB" id="A0A507DVH8"/>
<dbReference type="PIRSF" id="PIRSF019663">
    <property type="entry name" value="Legumain"/>
    <property type="match status" value="1"/>
</dbReference>
<feature type="transmembrane region" description="Helical" evidence="7">
    <location>
        <begin position="410"/>
        <end position="429"/>
    </location>
</feature>
<comment type="caution">
    <text evidence="9">The sequence shown here is derived from an EMBL/GenBank/DDBJ whole genome shotgun (WGS) entry which is preliminary data.</text>
</comment>
<keyword evidence="7" id="KW-0472">Membrane</keyword>
<accession>A0A507DVH8</accession>
<dbReference type="Gene3D" id="3.40.50.1460">
    <property type="match status" value="1"/>
</dbReference>
<comment type="pathway">
    <text evidence="1">Glycolipid biosynthesis; glycosylphosphatidylinositol-anchor biosynthesis.</text>
</comment>
<evidence type="ECO:0000256" key="4">
    <source>
        <dbReference type="ARBA" id="ARBA00022729"/>
    </source>
</evidence>
<dbReference type="InterPro" id="IPR028361">
    <property type="entry name" value="GPI_transamidase"/>
</dbReference>
<feature type="compositionally biased region" description="Basic and acidic residues" evidence="6">
    <location>
        <begin position="378"/>
        <end position="392"/>
    </location>
</feature>
<dbReference type="GO" id="GO:0042765">
    <property type="term" value="C:GPI-anchor transamidase complex"/>
    <property type="evidence" value="ECO:0007669"/>
    <property type="project" value="InterPro"/>
</dbReference>
<comment type="similarity">
    <text evidence="2">Belongs to the peptidase C13 family.</text>
</comment>
<gene>
    <name evidence="9" type="ORF">PhCBS80983_g05652</name>
</gene>
<dbReference type="Proteomes" id="UP000318582">
    <property type="component" value="Unassembled WGS sequence"/>
</dbReference>
<dbReference type="PIRSF" id="PIRSF500138">
    <property type="entry name" value="GPI8"/>
    <property type="match status" value="1"/>
</dbReference>
<dbReference type="STRING" id="109895.A0A507DVH8"/>
<feature type="signal peptide" evidence="8">
    <location>
        <begin position="1"/>
        <end position="26"/>
    </location>
</feature>
<dbReference type="GO" id="GO:0003923">
    <property type="term" value="F:GPI-anchor transamidase activity"/>
    <property type="evidence" value="ECO:0007669"/>
    <property type="project" value="InterPro"/>
</dbReference>
<feature type="active site" description="Nucleophile" evidence="5">
    <location>
        <position position="242"/>
    </location>
</feature>
<dbReference type="InterPro" id="IPR001096">
    <property type="entry name" value="Peptidase_C13"/>
</dbReference>
<feature type="compositionally biased region" description="Low complexity" evidence="6">
    <location>
        <begin position="354"/>
        <end position="371"/>
    </location>
</feature>
<dbReference type="GO" id="GO:0006508">
    <property type="term" value="P:proteolysis"/>
    <property type="evidence" value="ECO:0007669"/>
    <property type="project" value="InterPro"/>
</dbReference>
<evidence type="ECO:0000256" key="2">
    <source>
        <dbReference type="ARBA" id="ARBA00009941"/>
    </source>
</evidence>
<dbReference type="PRINTS" id="PR00776">
    <property type="entry name" value="HEMOGLOBNASE"/>
</dbReference>